<proteinExistence type="predicted"/>
<dbReference type="Proteomes" id="UP000606974">
    <property type="component" value="Unassembled WGS sequence"/>
</dbReference>
<keyword evidence="2" id="KW-0472">Membrane</keyword>
<feature type="region of interest" description="Disordered" evidence="1">
    <location>
        <begin position="236"/>
        <end position="264"/>
    </location>
</feature>
<feature type="transmembrane region" description="Helical" evidence="2">
    <location>
        <begin position="207"/>
        <end position="234"/>
    </location>
</feature>
<evidence type="ECO:0008006" key="5">
    <source>
        <dbReference type="Google" id="ProtNLM"/>
    </source>
</evidence>
<evidence type="ECO:0000256" key="2">
    <source>
        <dbReference type="SAM" id="Phobius"/>
    </source>
</evidence>
<sequence>MILPSKHVVDDTGSSSPRSTEQSVRRRQHLLEASQECPVVAVVLESRHDALHPIEDSAPAKHSTACTLVARQSNNLPLHQHHHHHHHHGSFVLYLHPVPALPSSSRPPINSPRRPRSSHSSKAPRLGAISEDNASIAPDLPPQVPSRAHSRPLQRMFHLGFPPVYSVDGENAADPADGFHDFSDVKGPRGENFQDLRHNRLVPKRGGWVRLAMIGSLAVTLIVALGAGLGVGLARRDSASSSSRDPSTPPPPPQQQQPAQNQTFPLGSYTFPTYLSSVLTDCTPNPSTWSCFPYRTYNSSATTGPADSLTTFDWVISSPNPSSNPASASASASPSPTYQISSTRNPFALSFANQSLVLTDAGSDDEAYTFDVAMDKVVVPNTDITRDGDGAAARCLFNRTRFRATLYTRRAKTYPPPELTGSEEGKSESESDTTPFQPWPYAVEISQTIASGAAVPECYKSLNGQLGERIELAGAGAVSDAAECACEYLNYGT</sequence>
<comment type="caution">
    <text evidence="3">The sequence shown here is derived from an EMBL/GenBank/DDBJ whole genome shotgun (WGS) entry which is preliminary data.</text>
</comment>
<keyword evidence="2" id="KW-0812">Transmembrane</keyword>
<name>A0A8H7AMQ7_9EURO</name>
<dbReference type="AlphaFoldDB" id="A0A8H7AMQ7"/>
<keyword evidence="4" id="KW-1185">Reference proteome</keyword>
<dbReference type="OrthoDB" id="5296155at2759"/>
<accession>A0A8H7AMQ7</accession>
<feature type="compositionally biased region" description="Polar residues" evidence="1">
    <location>
        <begin position="12"/>
        <end position="22"/>
    </location>
</feature>
<protein>
    <recommendedName>
        <fullName evidence="5">Tat pathway signal sequence</fullName>
    </recommendedName>
</protein>
<feature type="region of interest" description="Disordered" evidence="1">
    <location>
        <begin position="102"/>
        <end position="149"/>
    </location>
</feature>
<organism evidence="3 4">
    <name type="scientific">Endocarpon pusillum</name>
    <dbReference type="NCBI Taxonomy" id="364733"/>
    <lineage>
        <taxon>Eukaryota</taxon>
        <taxon>Fungi</taxon>
        <taxon>Dikarya</taxon>
        <taxon>Ascomycota</taxon>
        <taxon>Pezizomycotina</taxon>
        <taxon>Eurotiomycetes</taxon>
        <taxon>Chaetothyriomycetidae</taxon>
        <taxon>Verrucariales</taxon>
        <taxon>Verrucariaceae</taxon>
        <taxon>Endocarpon</taxon>
    </lineage>
</organism>
<dbReference type="EMBL" id="JAACFV010000037">
    <property type="protein sequence ID" value="KAF7509737.1"/>
    <property type="molecule type" value="Genomic_DNA"/>
</dbReference>
<reference evidence="3" key="1">
    <citation type="submission" date="2020-02" db="EMBL/GenBank/DDBJ databases">
        <authorList>
            <person name="Palmer J.M."/>
        </authorList>
    </citation>
    <scope>NUCLEOTIDE SEQUENCE</scope>
    <source>
        <strain evidence="3">EPUS1.4</strain>
        <tissue evidence="3">Thallus</tissue>
    </source>
</reference>
<keyword evidence="2" id="KW-1133">Transmembrane helix</keyword>
<feature type="compositionally biased region" description="Low complexity" evidence="1">
    <location>
        <begin position="102"/>
        <end position="112"/>
    </location>
</feature>
<evidence type="ECO:0000313" key="3">
    <source>
        <dbReference type="EMBL" id="KAF7509737.1"/>
    </source>
</evidence>
<evidence type="ECO:0000313" key="4">
    <source>
        <dbReference type="Proteomes" id="UP000606974"/>
    </source>
</evidence>
<feature type="region of interest" description="Disordered" evidence="1">
    <location>
        <begin position="1"/>
        <end position="27"/>
    </location>
</feature>
<evidence type="ECO:0000256" key="1">
    <source>
        <dbReference type="SAM" id="MobiDB-lite"/>
    </source>
</evidence>
<gene>
    <name evidence="3" type="ORF">GJ744_007432</name>
</gene>
<feature type="region of interest" description="Disordered" evidence="1">
    <location>
        <begin position="413"/>
        <end position="437"/>
    </location>
</feature>